<dbReference type="AlphaFoldDB" id="W9ZB83"/>
<feature type="region of interest" description="Disordered" evidence="4">
    <location>
        <begin position="213"/>
        <end position="245"/>
    </location>
</feature>
<keyword evidence="6" id="KW-1185">Reference proteome</keyword>
<comment type="caution">
    <text evidence="5">The sequence shown here is derived from an EMBL/GenBank/DDBJ whole genome shotgun (WGS) entry which is preliminary data.</text>
</comment>
<dbReference type="GeneID" id="19164489"/>
<evidence type="ECO:0000313" key="5">
    <source>
        <dbReference type="EMBL" id="EXJ91799.1"/>
    </source>
</evidence>
<dbReference type="Pfam" id="PF12796">
    <property type="entry name" value="Ank_2"/>
    <property type="match status" value="1"/>
</dbReference>
<dbReference type="SUPFAM" id="SSF48403">
    <property type="entry name" value="Ankyrin repeat"/>
    <property type="match status" value="1"/>
</dbReference>
<dbReference type="STRING" id="1182542.W9ZB83"/>
<keyword evidence="2 3" id="KW-0040">ANK repeat</keyword>
<keyword evidence="1" id="KW-0677">Repeat</keyword>
<dbReference type="OrthoDB" id="10057496at2759"/>
<organism evidence="5 6">
    <name type="scientific">Capronia epimyces CBS 606.96</name>
    <dbReference type="NCBI Taxonomy" id="1182542"/>
    <lineage>
        <taxon>Eukaryota</taxon>
        <taxon>Fungi</taxon>
        <taxon>Dikarya</taxon>
        <taxon>Ascomycota</taxon>
        <taxon>Pezizomycotina</taxon>
        <taxon>Eurotiomycetes</taxon>
        <taxon>Chaetothyriomycetidae</taxon>
        <taxon>Chaetothyriales</taxon>
        <taxon>Herpotrichiellaceae</taxon>
        <taxon>Capronia</taxon>
    </lineage>
</organism>
<proteinExistence type="predicted"/>
<dbReference type="HOGENOM" id="CLU_000134_20_0_1"/>
<evidence type="ECO:0000256" key="4">
    <source>
        <dbReference type="SAM" id="MobiDB-lite"/>
    </source>
</evidence>
<dbReference type="EMBL" id="AMGY01000001">
    <property type="protein sequence ID" value="EXJ91799.1"/>
    <property type="molecule type" value="Genomic_DNA"/>
</dbReference>
<feature type="compositionally biased region" description="Gly residues" evidence="4">
    <location>
        <begin position="215"/>
        <end position="231"/>
    </location>
</feature>
<accession>W9ZB83</accession>
<reference evidence="5 6" key="1">
    <citation type="submission" date="2013-03" db="EMBL/GenBank/DDBJ databases">
        <title>The Genome Sequence of Capronia epimyces CBS 606.96.</title>
        <authorList>
            <consortium name="The Broad Institute Genomics Platform"/>
            <person name="Cuomo C."/>
            <person name="de Hoog S."/>
            <person name="Gorbushina A."/>
            <person name="Walker B."/>
            <person name="Young S.K."/>
            <person name="Zeng Q."/>
            <person name="Gargeya S."/>
            <person name="Fitzgerald M."/>
            <person name="Haas B."/>
            <person name="Abouelleil A."/>
            <person name="Allen A.W."/>
            <person name="Alvarado L."/>
            <person name="Arachchi H.M."/>
            <person name="Berlin A.M."/>
            <person name="Chapman S.B."/>
            <person name="Gainer-Dewar J."/>
            <person name="Goldberg J."/>
            <person name="Griggs A."/>
            <person name="Gujja S."/>
            <person name="Hansen M."/>
            <person name="Howarth C."/>
            <person name="Imamovic A."/>
            <person name="Ireland A."/>
            <person name="Larimer J."/>
            <person name="McCowan C."/>
            <person name="Murphy C."/>
            <person name="Pearson M."/>
            <person name="Poon T.W."/>
            <person name="Priest M."/>
            <person name="Roberts A."/>
            <person name="Saif S."/>
            <person name="Shea T."/>
            <person name="Sisk P."/>
            <person name="Sykes S."/>
            <person name="Wortman J."/>
            <person name="Nusbaum C."/>
            <person name="Birren B."/>
        </authorList>
    </citation>
    <scope>NUCLEOTIDE SEQUENCE [LARGE SCALE GENOMIC DNA]</scope>
    <source>
        <strain evidence="5 6">CBS 606.96</strain>
    </source>
</reference>
<dbReference type="PANTHER" id="PTHR24173">
    <property type="entry name" value="ANKYRIN REPEAT CONTAINING"/>
    <property type="match status" value="1"/>
</dbReference>
<gene>
    <name evidence="5" type="ORF">A1O3_00349</name>
</gene>
<evidence type="ECO:0000313" key="6">
    <source>
        <dbReference type="Proteomes" id="UP000019478"/>
    </source>
</evidence>
<evidence type="ECO:0000256" key="3">
    <source>
        <dbReference type="PROSITE-ProRule" id="PRU00023"/>
    </source>
</evidence>
<dbReference type="Proteomes" id="UP000019478">
    <property type="component" value="Unassembled WGS sequence"/>
</dbReference>
<sequence length="245" mass="24723">MSSSAALPTPTPTPDEIDDLIYFSRTGDLEGLQELIGTLCTTHACAPSVILASAFDVDEDGLGSQSSLLHYPAANGNVEIVNYLISLLRPASESVGGGDGASVTVGGNNANSSRQLVNHKNVNGNTPLHWAGMNGHLDVVKALVHAGADPSIVNAAGRDAVVESECSAKEGAEACAEWMLKNCDGLEKAFGGGSENDGEEGGVGVAAMDDMVVDGEGGSVGSDAGEGGSGNGARDQAPLNSIQET</sequence>
<dbReference type="Gene3D" id="1.25.40.20">
    <property type="entry name" value="Ankyrin repeat-containing domain"/>
    <property type="match status" value="1"/>
</dbReference>
<dbReference type="PROSITE" id="PS50297">
    <property type="entry name" value="ANK_REP_REGION"/>
    <property type="match status" value="1"/>
</dbReference>
<dbReference type="PROSITE" id="PS50088">
    <property type="entry name" value="ANK_REPEAT"/>
    <property type="match status" value="1"/>
</dbReference>
<dbReference type="InterPro" id="IPR036770">
    <property type="entry name" value="Ankyrin_rpt-contain_sf"/>
</dbReference>
<dbReference type="SMART" id="SM00248">
    <property type="entry name" value="ANK"/>
    <property type="match status" value="2"/>
</dbReference>
<name>W9ZB83_9EURO</name>
<protein>
    <submittedName>
        <fullName evidence="5">Uncharacterized protein</fullName>
    </submittedName>
</protein>
<evidence type="ECO:0000256" key="1">
    <source>
        <dbReference type="ARBA" id="ARBA00022737"/>
    </source>
</evidence>
<dbReference type="RefSeq" id="XP_007728689.1">
    <property type="nucleotide sequence ID" value="XM_007730499.1"/>
</dbReference>
<dbReference type="PANTHER" id="PTHR24173:SF74">
    <property type="entry name" value="ANKYRIN REPEAT DOMAIN-CONTAINING PROTEIN 16"/>
    <property type="match status" value="1"/>
</dbReference>
<dbReference type="InterPro" id="IPR002110">
    <property type="entry name" value="Ankyrin_rpt"/>
</dbReference>
<feature type="repeat" description="ANK" evidence="3">
    <location>
        <begin position="123"/>
        <end position="155"/>
    </location>
</feature>
<evidence type="ECO:0000256" key="2">
    <source>
        <dbReference type="ARBA" id="ARBA00023043"/>
    </source>
</evidence>
<dbReference type="eggNOG" id="KOG0504">
    <property type="taxonomic scope" value="Eukaryota"/>
</dbReference>